<dbReference type="OrthoDB" id="5404323at2759"/>
<dbReference type="AlphaFoldDB" id="A0A8H7WK38"/>
<gene>
    <name evidence="2" type="ORF">IFR04_000554</name>
</gene>
<proteinExistence type="predicted"/>
<feature type="compositionally biased region" description="Low complexity" evidence="1">
    <location>
        <begin position="427"/>
        <end position="436"/>
    </location>
</feature>
<feature type="region of interest" description="Disordered" evidence="1">
    <location>
        <begin position="454"/>
        <end position="560"/>
    </location>
</feature>
<feature type="compositionally biased region" description="Low complexity" evidence="1">
    <location>
        <begin position="17"/>
        <end position="32"/>
    </location>
</feature>
<sequence length="614" mass="67176">MLIHSGSGYHAHEFSRDASASRSRLRSNSLPKRSTLARSAFSAPLIAPQTTAVTENPLPVLRRPYKPLSDNIAPAKEPVVRFQEVEQDTMSEDAKSVANSEGSITTAGGGRRRKRSLRTSTTFHLAHPAPTLTQKQRLLQIRPRLLLQLQRLSTDARPKPSLDVLPSTVVVPRLYKKFPRMFRGKAELGCNDVMVVKSEEYETGIENSVENSDSDEDGLASRDLVAVICQMPKDFGGSQGKAEMVLSDGSVWQATPLPNGLFEFVTTDEHGIKTTARWVRRSNRRQSVDMPEAIVNNETKFTFSIIDPNSRRHPILATINQAKLDIPDCYTTVSPSASRHPPTSPLRTFAEEADQRADDEAVPERATIPLDEKLKTLIQVTGIWLALRQGWSPYFKYNDAMSAVKSQSSSGGRVRSMSLTPEPGRLSPTPTSASTPESGHTLGAVLGGKIRRVSALGCPSNGSSPQLERNPSTPKRTVSTGTAFMQRAAARRAGNAPSTVASDSEGESMIESRKIQVERSVNGTPANETPPASLALGASSATTPETPTRRPKRPQSYIPTSSLQNNFTTFQPQRHSIAFFGAKHSSDHTGKPKISRWKSFTNLFRRNNSSSRSS</sequence>
<comment type="caution">
    <text evidence="2">The sequence shown here is derived from an EMBL/GenBank/DDBJ whole genome shotgun (WGS) entry which is preliminary data.</text>
</comment>
<accession>A0A8H7WK38</accession>
<feature type="region of interest" description="Disordered" evidence="1">
    <location>
        <begin position="405"/>
        <end position="442"/>
    </location>
</feature>
<feature type="compositionally biased region" description="Polar residues" evidence="1">
    <location>
        <begin position="460"/>
        <end position="483"/>
    </location>
</feature>
<feature type="region of interest" description="Disordered" evidence="1">
    <location>
        <begin position="1"/>
        <end position="32"/>
    </location>
</feature>
<reference evidence="2" key="1">
    <citation type="submission" date="2021-02" db="EMBL/GenBank/DDBJ databases">
        <title>Genome sequence Cadophora malorum strain M34.</title>
        <authorList>
            <person name="Stefanovic E."/>
            <person name="Vu D."/>
            <person name="Scully C."/>
            <person name="Dijksterhuis J."/>
            <person name="Roader J."/>
            <person name="Houbraken J."/>
        </authorList>
    </citation>
    <scope>NUCLEOTIDE SEQUENCE</scope>
    <source>
        <strain evidence="2">M34</strain>
    </source>
</reference>
<evidence type="ECO:0000313" key="3">
    <source>
        <dbReference type="Proteomes" id="UP000664132"/>
    </source>
</evidence>
<feature type="compositionally biased region" description="Low complexity" evidence="1">
    <location>
        <begin position="529"/>
        <end position="546"/>
    </location>
</feature>
<keyword evidence="3" id="KW-1185">Reference proteome</keyword>
<name>A0A8H7WK38_9HELO</name>
<evidence type="ECO:0000256" key="1">
    <source>
        <dbReference type="SAM" id="MobiDB-lite"/>
    </source>
</evidence>
<feature type="region of interest" description="Disordered" evidence="1">
    <location>
        <begin position="91"/>
        <end position="117"/>
    </location>
</feature>
<dbReference type="Proteomes" id="UP000664132">
    <property type="component" value="Unassembled WGS sequence"/>
</dbReference>
<dbReference type="EMBL" id="JAFJYH010000003">
    <property type="protein sequence ID" value="KAG4426371.1"/>
    <property type="molecule type" value="Genomic_DNA"/>
</dbReference>
<feature type="compositionally biased region" description="Polar residues" evidence="1">
    <location>
        <begin position="97"/>
        <end position="106"/>
    </location>
</feature>
<evidence type="ECO:0000313" key="2">
    <source>
        <dbReference type="EMBL" id="KAG4426371.1"/>
    </source>
</evidence>
<organism evidence="2 3">
    <name type="scientific">Cadophora malorum</name>
    <dbReference type="NCBI Taxonomy" id="108018"/>
    <lineage>
        <taxon>Eukaryota</taxon>
        <taxon>Fungi</taxon>
        <taxon>Dikarya</taxon>
        <taxon>Ascomycota</taxon>
        <taxon>Pezizomycotina</taxon>
        <taxon>Leotiomycetes</taxon>
        <taxon>Helotiales</taxon>
        <taxon>Ploettnerulaceae</taxon>
        <taxon>Cadophora</taxon>
    </lineage>
</organism>
<protein>
    <submittedName>
        <fullName evidence="2">Uncharacterized protein</fullName>
    </submittedName>
</protein>